<name>A0ABS1SB55_9RHOB</name>
<organism evidence="1 2">
    <name type="scientific">Paracoccus aerius</name>
    <dbReference type="NCBI Taxonomy" id="1915382"/>
    <lineage>
        <taxon>Bacteria</taxon>
        <taxon>Pseudomonadati</taxon>
        <taxon>Pseudomonadota</taxon>
        <taxon>Alphaproteobacteria</taxon>
        <taxon>Rhodobacterales</taxon>
        <taxon>Paracoccaceae</taxon>
        <taxon>Paracoccus</taxon>
    </lineage>
</organism>
<dbReference type="PIRSF" id="PIRSF024492">
    <property type="entry name" value="UCP024492"/>
    <property type="match status" value="1"/>
</dbReference>
<evidence type="ECO:0000313" key="1">
    <source>
        <dbReference type="EMBL" id="MBL3675779.1"/>
    </source>
</evidence>
<dbReference type="InterPro" id="IPR007438">
    <property type="entry name" value="DUF488"/>
</dbReference>
<proteinExistence type="predicted"/>
<accession>A0ABS1SB55</accession>
<dbReference type="PANTHER" id="PTHR39337">
    <property type="entry name" value="BLR5642 PROTEIN"/>
    <property type="match status" value="1"/>
</dbReference>
<dbReference type="PANTHER" id="PTHR39337:SF1">
    <property type="entry name" value="BLR5642 PROTEIN"/>
    <property type="match status" value="1"/>
</dbReference>
<evidence type="ECO:0000313" key="2">
    <source>
        <dbReference type="Proteomes" id="UP000644749"/>
    </source>
</evidence>
<sequence length="179" mass="20384">MPEQFTTIGHSNRSLEEFIDMLREAGVALLVDVRSFPRSRTNPTFNIDRLPTDLAQVQIGYLHCPALGGRRSRQEGVDEHLNGMWRVRSFHNYADYALGEEFTKAFENLLRLGQEKRLALMCSEAVWWRCHRRIITDYLLLNGYPVVHLMKLGHSVQATPTSGATRIQGGKVLYPAVTT</sequence>
<dbReference type="InterPro" id="IPR014519">
    <property type="entry name" value="UCP024492"/>
</dbReference>
<comment type="caution">
    <text evidence="1">The sequence shown here is derived from an EMBL/GenBank/DDBJ whole genome shotgun (WGS) entry which is preliminary data.</text>
</comment>
<reference evidence="1 2" key="1">
    <citation type="submission" date="2021-01" db="EMBL/GenBank/DDBJ databases">
        <title>011410 draft genome.</title>
        <authorList>
            <person name="Lang L."/>
        </authorList>
    </citation>
    <scope>NUCLEOTIDE SEQUENCE [LARGE SCALE GENOMIC DNA]</scope>
    <source>
        <strain evidence="1 2">KCTC 42845</strain>
    </source>
</reference>
<dbReference type="Pfam" id="PF04343">
    <property type="entry name" value="DUF488"/>
    <property type="match status" value="1"/>
</dbReference>
<dbReference type="Proteomes" id="UP000644749">
    <property type="component" value="Unassembled WGS sequence"/>
</dbReference>
<gene>
    <name evidence="1" type="ORF">JL111_20180</name>
</gene>
<dbReference type="EMBL" id="JAESHT010000048">
    <property type="protein sequence ID" value="MBL3675779.1"/>
    <property type="molecule type" value="Genomic_DNA"/>
</dbReference>
<keyword evidence="2" id="KW-1185">Reference proteome</keyword>
<protein>
    <submittedName>
        <fullName evidence="1">DUF488 domain-containing protein</fullName>
    </submittedName>
</protein>